<accession>A0AAV4WBM3</accession>
<keyword evidence="2" id="KW-1185">Reference proteome</keyword>
<sequence length="145" mass="16320">MICCLVLVSFNCINNIDTVLYLMSDYVVCAPVLPISSPGEQENSVFPREKMQQQHRKESWRSDNSMTSGVYCHVTPRTGIPNEGVFRYCERMTKKKTLSLYIVRWQKASLTGSSLSRTAVGSSEKGGCWVFTAWGHATTHCNCLQ</sequence>
<organism evidence="1 2">
    <name type="scientific">Caerostris extrusa</name>
    <name type="common">Bark spider</name>
    <name type="synonym">Caerostris bankana</name>
    <dbReference type="NCBI Taxonomy" id="172846"/>
    <lineage>
        <taxon>Eukaryota</taxon>
        <taxon>Metazoa</taxon>
        <taxon>Ecdysozoa</taxon>
        <taxon>Arthropoda</taxon>
        <taxon>Chelicerata</taxon>
        <taxon>Arachnida</taxon>
        <taxon>Araneae</taxon>
        <taxon>Araneomorphae</taxon>
        <taxon>Entelegynae</taxon>
        <taxon>Araneoidea</taxon>
        <taxon>Araneidae</taxon>
        <taxon>Caerostris</taxon>
    </lineage>
</organism>
<dbReference type="AlphaFoldDB" id="A0AAV4WBM3"/>
<dbReference type="EMBL" id="BPLR01015893">
    <property type="protein sequence ID" value="GIY79475.1"/>
    <property type="molecule type" value="Genomic_DNA"/>
</dbReference>
<evidence type="ECO:0000313" key="1">
    <source>
        <dbReference type="EMBL" id="GIY79475.1"/>
    </source>
</evidence>
<reference evidence="1 2" key="1">
    <citation type="submission" date="2021-06" db="EMBL/GenBank/DDBJ databases">
        <title>Caerostris extrusa draft genome.</title>
        <authorList>
            <person name="Kono N."/>
            <person name="Arakawa K."/>
        </authorList>
    </citation>
    <scope>NUCLEOTIDE SEQUENCE [LARGE SCALE GENOMIC DNA]</scope>
</reference>
<dbReference type="Proteomes" id="UP001054945">
    <property type="component" value="Unassembled WGS sequence"/>
</dbReference>
<evidence type="ECO:0000313" key="2">
    <source>
        <dbReference type="Proteomes" id="UP001054945"/>
    </source>
</evidence>
<comment type="caution">
    <text evidence="1">The sequence shown here is derived from an EMBL/GenBank/DDBJ whole genome shotgun (WGS) entry which is preliminary data.</text>
</comment>
<gene>
    <name evidence="1" type="ORF">CEXT_380361</name>
</gene>
<protein>
    <submittedName>
        <fullName evidence="1">Uncharacterized protein</fullName>
    </submittedName>
</protein>
<proteinExistence type="predicted"/>
<name>A0AAV4WBM3_CAEEX</name>